<comment type="caution">
    <text evidence="2">The sequence shown here is derived from an EMBL/GenBank/DDBJ whole genome shotgun (WGS) entry which is preliminary data.</text>
</comment>
<evidence type="ECO:0000313" key="3">
    <source>
        <dbReference type="Proteomes" id="UP000177208"/>
    </source>
</evidence>
<evidence type="ECO:0000313" key="2">
    <source>
        <dbReference type="EMBL" id="OGK16078.1"/>
    </source>
</evidence>
<reference evidence="2 3" key="1">
    <citation type="journal article" date="2016" name="Nat. Commun.">
        <title>Thousands of microbial genomes shed light on interconnected biogeochemical processes in an aquifer system.</title>
        <authorList>
            <person name="Anantharaman K."/>
            <person name="Brown C.T."/>
            <person name="Hug L.A."/>
            <person name="Sharon I."/>
            <person name="Castelle C.J."/>
            <person name="Probst A.J."/>
            <person name="Thomas B.C."/>
            <person name="Singh A."/>
            <person name="Wilkins M.J."/>
            <person name="Karaoz U."/>
            <person name="Brodie E.L."/>
            <person name="Williams K.H."/>
            <person name="Hubbard S.S."/>
            <person name="Banfield J.F."/>
        </authorList>
    </citation>
    <scope>NUCLEOTIDE SEQUENCE [LARGE SCALE GENOMIC DNA]</scope>
</reference>
<feature type="transmembrane region" description="Helical" evidence="1">
    <location>
        <begin position="7"/>
        <end position="26"/>
    </location>
</feature>
<sequence>MKPDKKKIILIGGVILTLLIISIVLISSGRISEETEEESELLPTEVVIPTVDANAGVDLVASASGREVTLQVKKLPKGTETVDYELSYQTASQGLQGVIGTVEIKSGQSSIDKTLTLGTCSSGTCIYHQVVGKIRANLRFTGSYGDKVYEKEYEI</sequence>
<accession>A0A1F7GB05</accession>
<evidence type="ECO:0000256" key="1">
    <source>
        <dbReference type="SAM" id="Phobius"/>
    </source>
</evidence>
<dbReference type="EMBL" id="MFZG01000027">
    <property type="protein sequence ID" value="OGK16078.1"/>
    <property type="molecule type" value="Genomic_DNA"/>
</dbReference>
<gene>
    <name evidence="2" type="ORF">A2774_01765</name>
</gene>
<proteinExistence type="predicted"/>
<protein>
    <submittedName>
        <fullName evidence="2">Uncharacterized protein</fullName>
    </submittedName>
</protein>
<dbReference type="AlphaFoldDB" id="A0A1F7GB05"/>
<keyword evidence="1" id="KW-1133">Transmembrane helix</keyword>
<keyword evidence="1" id="KW-0472">Membrane</keyword>
<keyword evidence="1" id="KW-0812">Transmembrane</keyword>
<dbReference type="Proteomes" id="UP000177208">
    <property type="component" value="Unassembled WGS sequence"/>
</dbReference>
<organism evidence="2 3">
    <name type="scientific">Candidatus Roizmanbacteria bacterium RIFCSPHIGHO2_01_FULL_39_12c</name>
    <dbReference type="NCBI Taxonomy" id="1802031"/>
    <lineage>
        <taxon>Bacteria</taxon>
        <taxon>Candidatus Roizmaniibacteriota</taxon>
    </lineage>
</organism>
<name>A0A1F7GB05_9BACT</name>